<dbReference type="SUPFAM" id="SSF89360">
    <property type="entry name" value="HesB-like domain"/>
    <property type="match status" value="1"/>
</dbReference>
<dbReference type="EMBL" id="AXCW01000037">
    <property type="protein sequence ID" value="EYR64325.1"/>
    <property type="molecule type" value="Genomic_DNA"/>
</dbReference>
<accession>A0A021VWB4</accession>
<evidence type="ECO:0000256" key="1">
    <source>
        <dbReference type="SAM" id="MobiDB-lite"/>
    </source>
</evidence>
<keyword evidence="3" id="KW-1185">Reference proteome</keyword>
<reference evidence="2 3" key="1">
    <citation type="submission" date="2014-01" db="EMBL/GenBank/DDBJ databases">
        <title>Actinotalea ferrariae CF5-4.</title>
        <authorList>
            <person name="Chen F."/>
            <person name="Li Y."/>
            <person name="Wang G."/>
        </authorList>
    </citation>
    <scope>NUCLEOTIDE SEQUENCE [LARGE SCALE GENOMIC DNA]</scope>
    <source>
        <strain evidence="2 3">CF5-4</strain>
    </source>
</reference>
<proteinExistence type="predicted"/>
<evidence type="ECO:0000313" key="2">
    <source>
        <dbReference type="EMBL" id="EYR64325.1"/>
    </source>
</evidence>
<dbReference type="InterPro" id="IPR035903">
    <property type="entry name" value="HesB-like_dom_sf"/>
</dbReference>
<sequence>MLTLTDNARHAVQDIATRAGLPDDGGLRIAPSPRESGSFELSLVPAPVDGDQVIEADGTRVFLESEASEVLADQQLDAAASPEGVGFMLAPQD</sequence>
<comment type="caution">
    <text evidence="2">The sequence shown here is derived from an EMBL/GenBank/DDBJ whole genome shotgun (WGS) entry which is preliminary data.</text>
</comment>
<evidence type="ECO:0000313" key="3">
    <source>
        <dbReference type="Proteomes" id="UP000019753"/>
    </source>
</evidence>
<dbReference type="OrthoDB" id="4868950at2"/>
<dbReference type="Proteomes" id="UP000019753">
    <property type="component" value="Unassembled WGS sequence"/>
</dbReference>
<name>A0A021VWB4_9CELL</name>
<organism evidence="2 3">
    <name type="scientific">Actinotalea ferrariae CF5-4</name>
    <dbReference type="NCBI Taxonomy" id="948458"/>
    <lineage>
        <taxon>Bacteria</taxon>
        <taxon>Bacillati</taxon>
        <taxon>Actinomycetota</taxon>
        <taxon>Actinomycetes</taxon>
        <taxon>Micrococcales</taxon>
        <taxon>Cellulomonadaceae</taxon>
        <taxon>Actinotalea</taxon>
    </lineage>
</organism>
<dbReference type="AlphaFoldDB" id="A0A021VWB4"/>
<gene>
    <name evidence="2" type="ORF">N866_12620</name>
</gene>
<protein>
    <submittedName>
        <fullName evidence="2">Adhesin</fullName>
    </submittedName>
</protein>
<dbReference type="Gene3D" id="2.60.300.12">
    <property type="entry name" value="HesB-like domain"/>
    <property type="match status" value="1"/>
</dbReference>
<dbReference type="RefSeq" id="WP_034223716.1">
    <property type="nucleotide sequence ID" value="NZ_AXCW01000037.1"/>
</dbReference>
<feature type="region of interest" description="Disordered" evidence="1">
    <location>
        <begin position="15"/>
        <end position="36"/>
    </location>
</feature>